<dbReference type="EMBL" id="JYDH01004244">
    <property type="protein sequence ID" value="KRY04539.1"/>
    <property type="molecule type" value="Genomic_DNA"/>
</dbReference>
<accession>A0A0V0YWR0</accession>
<gene>
    <name evidence="2" type="ORF">T01_7742</name>
</gene>
<evidence type="ECO:0000313" key="2">
    <source>
        <dbReference type="EMBL" id="KRY04539.1"/>
    </source>
</evidence>
<dbReference type="Proteomes" id="UP000054776">
    <property type="component" value="Unassembled WGS sequence"/>
</dbReference>
<keyword evidence="3" id="KW-1185">Reference proteome</keyword>
<proteinExistence type="predicted"/>
<dbReference type="AlphaFoldDB" id="A0A0V0YWR0"/>
<evidence type="ECO:0000313" key="3">
    <source>
        <dbReference type="Proteomes" id="UP000054776"/>
    </source>
</evidence>
<dbReference type="OrthoDB" id="10437125at2759"/>
<sequence>MDQGSEFRSSASGCQQPSHHNWCTNPQSSLFDLAI</sequence>
<organism evidence="2 3">
    <name type="scientific">Trichinella spiralis</name>
    <name type="common">Trichina worm</name>
    <dbReference type="NCBI Taxonomy" id="6334"/>
    <lineage>
        <taxon>Eukaryota</taxon>
        <taxon>Metazoa</taxon>
        <taxon>Ecdysozoa</taxon>
        <taxon>Nematoda</taxon>
        <taxon>Enoplea</taxon>
        <taxon>Dorylaimia</taxon>
        <taxon>Trichinellida</taxon>
        <taxon>Trichinellidae</taxon>
        <taxon>Trichinella</taxon>
    </lineage>
</organism>
<dbReference type="InParanoid" id="A0A0V0YWR0"/>
<evidence type="ECO:0000256" key="1">
    <source>
        <dbReference type="SAM" id="MobiDB-lite"/>
    </source>
</evidence>
<reference evidence="2 3" key="1">
    <citation type="submission" date="2015-01" db="EMBL/GenBank/DDBJ databases">
        <title>Evolution of Trichinella species and genotypes.</title>
        <authorList>
            <person name="Korhonen P.K."/>
            <person name="Edoardo P."/>
            <person name="Giuseppe L.R."/>
            <person name="Gasser R.B."/>
        </authorList>
    </citation>
    <scope>NUCLEOTIDE SEQUENCE [LARGE SCALE GENOMIC DNA]</scope>
    <source>
        <strain evidence="2">ISS3</strain>
    </source>
</reference>
<protein>
    <submittedName>
        <fullName evidence="2">Uncharacterized protein</fullName>
    </submittedName>
</protein>
<name>A0A0V0YWR0_TRISP</name>
<feature type="region of interest" description="Disordered" evidence="1">
    <location>
        <begin position="1"/>
        <end position="23"/>
    </location>
</feature>
<comment type="caution">
    <text evidence="2">The sequence shown here is derived from an EMBL/GenBank/DDBJ whole genome shotgun (WGS) entry which is preliminary data.</text>
</comment>